<sequence>MASGKPCFVLSAAQILSRIDELSDVLERCVNDGASISFMLPFNREKSEPFWMNVAQSVSRGERIVLGTQNAQGALVGTVQLIIDQPENQPHRADVAKLLVHPSARRGGLARELMTELESYARQQGKTLLVLDTATGSGAELFYHNCGWKKVGVIPDYAQMPDGTLTGTTLFYKTL</sequence>
<dbReference type="PANTHER" id="PTHR43877">
    <property type="entry name" value="AMINOALKYLPHOSPHONATE N-ACETYLTRANSFERASE-RELATED-RELATED"/>
    <property type="match status" value="1"/>
</dbReference>
<dbReference type="PROSITE" id="PS51186">
    <property type="entry name" value="GNAT"/>
    <property type="match status" value="1"/>
</dbReference>
<keyword evidence="2" id="KW-0012">Acyltransferase</keyword>
<organism evidence="4 7">
    <name type="scientific">Citrobacter freundii</name>
    <dbReference type="NCBI Taxonomy" id="546"/>
    <lineage>
        <taxon>Bacteria</taxon>
        <taxon>Pseudomonadati</taxon>
        <taxon>Pseudomonadota</taxon>
        <taxon>Gammaproteobacteria</taxon>
        <taxon>Enterobacterales</taxon>
        <taxon>Enterobacteriaceae</taxon>
        <taxon>Citrobacter</taxon>
        <taxon>Citrobacter freundii complex</taxon>
    </lineage>
</organism>
<reference evidence="6" key="1">
    <citation type="submission" date="2020-06" db="EMBL/GenBank/DDBJ databases">
        <title>REHAB project genomes.</title>
        <authorList>
            <person name="Shaw L.P."/>
        </authorList>
    </citation>
    <scope>NUCLEOTIDE SEQUENCE [LARGE SCALE GENOMIC DNA]</scope>
    <source>
        <strain evidence="6">RHBSTW-00370</strain>
    </source>
</reference>
<accession>A0A0D7LSK7</accession>
<dbReference type="EMBL" id="JAWPBU010000013">
    <property type="protein sequence ID" value="MDW2759418.1"/>
    <property type="molecule type" value="Genomic_DNA"/>
</dbReference>
<dbReference type="InterPro" id="IPR016181">
    <property type="entry name" value="Acyl_CoA_acyltransferase"/>
</dbReference>
<protein>
    <submittedName>
        <fullName evidence="4">GNAT family N-acetyltransferase</fullName>
    </submittedName>
</protein>
<evidence type="ECO:0000256" key="1">
    <source>
        <dbReference type="ARBA" id="ARBA00022679"/>
    </source>
</evidence>
<keyword evidence="1" id="KW-0808">Transferase</keyword>
<dbReference type="EMBL" id="CP056573">
    <property type="protein sequence ID" value="QLV30723.1"/>
    <property type="molecule type" value="Genomic_DNA"/>
</dbReference>
<feature type="domain" description="N-acetyltransferase" evidence="3">
    <location>
        <begin position="25"/>
        <end position="175"/>
    </location>
</feature>
<evidence type="ECO:0000313" key="4">
    <source>
        <dbReference type="EMBL" id="MDW2759418.1"/>
    </source>
</evidence>
<evidence type="ECO:0000313" key="6">
    <source>
        <dbReference type="Proteomes" id="UP000512222"/>
    </source>
</evidence>
<dbReference type="Proteomes" id="UP000512222">
    <property type="component" value="Chromosome"/>
</dbReference>
<proteinExistence type="predicted"/>
<gene>
    <name evidence="5" type="ORF">HV178_12360</name>
    <name evidence="4" type="ORF">RYZ67_13110</name>
</gene>
<evidence type="ECO:0000256" key="2">
    <source>
        <dbReference type="ARBA" id="ARBA00023315"/>
    </source>
</evidence>
<dbReference type="AlphaFoldDB" id="A0A0D7LSK7"/>
<dbReference type="InterPro" id="IPR050832">
    <property type="entry name" value="Bact_Acetyltransf"/>
</dbReference>
<dbReference type="Pfam" id="PF00583">
    <property type="entry name" value="Acetyltransf_1"/>
    <property type="match status" value="1"/>
</dbReference>
<evidence type="ECO:0000313" key="7">
    <source>
        <dbReference type="Proteomes" id="UP001278087"/>
    </source>
</evidence>
<reference evidence="4" key="3">
    <citation type="submission" date="2023-10" db="EMBL/GenBank/DDBJ databases">
        <title>Fecal carriage and genetic characteristics of carbapenem-resistant Enterobacterales among healthy adults from four provinces of China.</title>
        <authorList>
            <person name="Li Y."/>
            <person name="Zhang R."/>
        </authorList>
    </citation>
    <scope>NUCLEOTIDE SEQUENCE</scope>
    <source>
        <strain evidence="4">HN-136</strain>
    </source>
</reference>
<name>A0A0D7LSK7_CITFR</name>
<reference evidence="5" key="2">
    <citation type="journal article" date="2021" name="Microb. Genom.">
        <title>A genomic epidemiological study shows that prevalence of antimicrobial resistance in Enterobacterales is associated with the livestock host, as well as antimicrobial usage.</title>
        <authorList>
            <person name="AbuOun M."/>
            <person name="Jones H."/>
            <person name="Stubberfield E."/>
            <person name="Gilson D."/>
            <person name="Shaw L.P."/>
            <person name="Hubbard A.T.M."/>
            <person name="Chau K.K."/>
            <person name="Sebra R."/>
            <person name="Peto T.E.A."/>
            <person name="Crook D.W."/>
            <person name="Read D.S."/>
            <person name="Gweon H.S."/>
            <person name="Walker A.S."/>
            <person name="Stoesser N."/>
            <person name="Smith R.P."/>
            <person name="Anjum M.F."/>
            <person name="On Behalf Of The Rehab Consortium."/>
        </authorList>
    </citation>
    <scope>NUCLEOTIDE SEQUENCE</scope>
    <source>
        <strain evidence="5">RHBSTW-00370</strain>
    </source>
</reference>
<dbReference type="GO" id="GO:0016747">
    <property type="term" value="F:acyltransferase activity, transferring groups other than amino-acyl groups"/>
    <property type="evidence" value="ECO:0007669"/>
    <property type="project" value="InterPro"/>
</dbReference>
<dbReference type="RefSeq" id="WP_032935758.1">
    <property type="nucleotide sequence ID" value="NZ_BGLH01000007.1"/>
</dbReference>
<dbReference type="InterPro" id="IPR000182">
    <property type="entry name" value="GNAT_dom"/>
</dbReference>
<dbReference type="Proteomes" id="UP001278087">
    <property type="component" value="Unassembled WGS sequence"/>
</dbReference>
<dbReference type="CDD" id="cd04301">
    <property type="entry name" value="NAT_SF"/>
    <property type="match status" value="1"/>
</dbReference>
<dbReference type="OrthoDB" id="3389160at2"/>
<dbReference type="Gene3D" id="3.40.630.30">
    <property type="match status" value="1"/>
</dbReference>
<evidence type="ECO:0000313" key="5">
    <source>
        <dbReference type="EMBL" id="QLV30723.1"/>
    </source>
</evidence>
<dbReference type="SUPFAM" id="SSF55729">
    <property type="entry name" value="Acyl-CoA N-acyltransferases (Nat)"/>
    <property type="match status" value="1"/>
</dbReference>
<evidence type="ECO:0000259" key="3">
    <source>
        <dbReference type="PROSITE" id="PS51186"/>
    </source>
</evidence>